<organism evidence="1 2">
    <name type="scientific">Zhouia amylolytica AD3</name>
    <dbReference type="NCBI Taxonomy" id="1286632"/>
    <lineage>
        <taxon>Bacteria</taxon>
        <taxon>Pseudomonadati</taxon>
        <taxon>Bacteroidota</taxon>
        <taxon>Flavobacteriia</taxon>
        <taxon>Flavobacteriales</taxon>
        <taxon>Flavobacteriaceae</taxon>
        <taxon>Zhouia</taxon>
    </lineage>
</organism>
<dbReference type="AlphaFoldDB" id="W2ULN8"/>
<evidence type="ECO:0000313" key="1">
    <source>
        <dbReference type="EMBL" id="ETN94341.1"/>
    </source>
</evidence>
<comment type="caution">
    <text evidence="1">The sequence shown here is derived from an EMBL/GenBank/DDBJ whole genome shotgun (WGS) entry which is preliminary data.</text>
</comment>
<evidence type="ECO:0008006" key="3">
    <source>
        <dbReference type="Google" id="ProtNLM"/>
    </source>
</evidence>
<reference evidence="1 2" key="2">
    <citation type="journal article" date="2016" name="Genome Announc.">
        <title>Draft Genome Sequence of Zhouia amylolytica AD3, Isolated from Tidal Flat Sediment.</title>
        <authorList>
            <person name="Jia B."/>
            <person name="Jin H.M."/>
            <person name="Lee H.J."/>
            <person name="Jeon C.O."/>
        </authorList>
    </citation>
    <scope>NUCLEOTIDE SEQUENCE [LARGE SCALE GENOMIC DNA]</scope>
    <source>
        <strain evidence="1 2">AD3</strain>
    </source>
</reference>
<dbReference type="Proteomes" id="UP000018850">
    <property type="component" value="Unassembled WGS sequence"/>
</dbReference>
<dbReference type="Gene3D" id="2.180.10.10">
    <property type="entry name" value="RHS repeat-associated core"/>
    <property type="match status" value="1"/>
</dbReference>
<gene>
    <name evidence="1" type="ORF">P278_22830</name>
</gene>
<dbReference type="RefSeq" id="WP_038266672.1">
    <property type="nucleotide sequence ID" value="NZ_AYXY01000023.1"/>
</dbReference>
<keyword evidence="2" id="KW-1185">Reference proteome</keyword>
<proteinExistence type="predicted"/>
<sequence length="308" mass="37273">MNIFQKTQEEKDFKRLFVYDLKGREIYTNTNGIEQWFVYDNDLLYKHVRSDGFTRFFKYNQNGGLLSTKDTSGFEEWCEYDENGHKRRYKNSKGKEEYFEYTAEGRLLLFIPSNDVNKATIYRYDGQGNQIYLRDKLINMEEWWDYNNKGEIINHRDNKGLEEWFEYDEKGRLIKSKTNEGLVETRCYDNENRLCQIKNNAGYEQIYKYDTLGNQTYYKSHVIPKKKESWEEKLIPAGDAFEEWKVYNDQGLLIHYKNSAGNEKWIDYDDYGNETNYKNIDGVEVKKEYLFYEELQDDTQWLFSFEQL</sequence>
<accession>W2ULN8</accession>
<dbReference type="SUPFAM" id="SSF69304">
    <property type="entry name" value="Tricorn protease N-terminal domain"/>
    <property type="match status" value="1"/>
</dbReference>
<name>W2ULN8_9FLAO</name>
<reference evidence="2" key="1">
    <citation type="submission" date="2013-11" db="EMBL/GenBank/DDBJ databases">
        <title>Draft genome sequence from a member of Zhouia, isolated tidal flat.</title>
        <authorList>
            <person name="Jin H."/>
            <person name="Jeon C.O."/>
        </authorList>
    </citation>
    <scope>NUCLEOTIDE SEQUENCE [LARGE SCALE GENOMIC DNA]</scope>
    <source>
        <strain evidence="2">AD3</strain>
    </source>
</reference>
<dbReference type="EMBL" id="AYXY01000023">
    <property type="protein sequence ID" value="ETN94341.1"/>
    <property type="molecule type" value="Genomic_DNA"/>
</dbReference>
<dbReference type="eggNOG" id="COG3209">
    <property type="taxonomic scope" value="Bacteria"/>
</dbReference>
<evidence type="ECO:0000313" key="2">
    <source>
        <dbReference type="Proteomes" id="UP000018850"/>
    </source>
</evidence>
<protein>
    <recommendedName>
        <fullName evidence="3">Rhs family protein</fullName>
    </recommendedName>
</protein>